<keyword evidence="3" id="KW-1185">Reference proteome</keyword>
<name>A0A9W8JXS7_9AGAR</name>
<proteinExistence type="predicted"/>
<dbReference type="EMBL" id="JANKHO010002189">
    <property type="protein sequence ID" value="KAJ3494011.1"/>
    <property type="molecule type" value="Genomic_DNA"/>
</dbReference>
<accession>A0A9W8JXS7</accession>
<dbReference type="AlphaFoldDB" id="A0A9W8JXS7"/>
<feature type="region of interest" description="Disordered" evidence="1">
    <location>
        <begin position="1"/>
        <end position="78"/>
    </location>
</feature>
<comment type="caution">
    <text evidence="2">The sequence shown here is derived from an EMBL/GenBank/DDBJ whole genome shotgun (WGS) entry which is preliminary data.</text>
</comment>
<reference evidence="2" key="1">
    <citation type="submission" date="2022-07" db="EMBL/GenBank/DDBJ databases">
        <title>Genome Sequence of Agrocybe chaxingu.</title>
        <authorList>
            <person name="Buettner E."/>
        </authorList>
    </citation>
    <scope>NUCLEOTIDE SEQUENCE</scope>
    <source>
        <strain evidence="2">MP-N11</strain>
    </source>
</reference>
<evidence type="ECO:0000313" key="2">
    <source>
        <dbReference type="EMBL" id="KAJ3494011.1"/>
    </source>
</evidence>
<protein>
    <submittedName>
        <fullName evidence="2">Uncharacterized protein</fullName>
    </submittedName>
</protein>
<feature type="compositionally biased region" description="Polar residues" evidence="1">
    <location>
        <begin position="20"/>
        <end position="30"/>
    </location>
</feature>
<evidence type="ECO:0000313" key="3">
    <source>
        <dbReference type="Proteomes" id="UP001148786"/>
    </source>
</evidence>
<evidence type="ECO:0000256" key="1">
    <source>
        <dbReference type="SAM" id="MobiDB-lite"/>
    </source>
</evidence>
<sequence length="78" mass="8291">MLPPTPSSNKFSPAADSVSAARSSPTSDFPTSVPAAAQHEIAARPKRPRSPTQDLEQEGPVKKESREREARADKAAHG</sequence>
<gene>
    <name evidence="2" type="ORF">NLJ89_g10897</name>
</gene>
<organism evidence="2 3">
    <name type="scientific">Agrocybe chaxingu</name>
    <dbReference type="NCBI Taxonomy" id="84603"/>
    <lineage>
        <taxon>Eukaryota</taxon>
        <taxon>Fungi</taxon>
        <taxon>Dikarya</taxon>
        <taxon>Basidiomycota</taxon>
        <taxon>Agaricomycotina</taxon>
        <taxon>Agaricomycetes</taxon>
        <taxon>Agaricomycetidae</taxon>
        <taxon>Agaricales</taxon>
        <taxon>Agaricineae</taxon>
        <taxon>Strophariaceae</taxon>
        <taxon>Agrocybe</taxon>
    </lineage>
</organism>
<dbReference type="Proteomes" id="UP001148786">
    <property type="component" value="Unassembled WGS sequence"/>
</dbReference>
<feature type="compositionally biased region" description="Basic and acidic residues" evidence="1">
    <location>
        <begin position="59"/>
        <end position="78"/>
    </location>
</feature>